<keyword evidence="2" id="KW-1185">Reference proteome</keyword>
<gene>
    <name evidence="1" type="ORF">BDW02DRAFT_274693</name>
</gene>
<evidence type="ECO:0000313" key="1">
    <source>
        <dbReference type="EMBL" id="KAF1839052.1"/>
    </source>
</evidence>
<protein>
    <submittedName>
        <fullName evidence="1">Uncharacterized protein</fullName>
    </submittedName>
</protein>
<name>A0A6A5KS78_9PLEO</name>
<sequence length="189" mass="21426">MQERKSFDMQHLTFESCHAMTNHAYLYLEETITITCARHGMEHQCRICLTVTAISRVGVAMLFPHSSKSNPSGTTSSQSYVTLMTCLVAAWKKKVTWGQHPLTGLVMRGSATQLRLWSYHHGAFSRGGEEVRKRCAKIEGSCWFLHSGARRGTKGCQVYMSSLEHRGRRKMLAIAETVQEHLILYECND</sequence>
<proteinExistence type="predicted"/>
<evidence type="ECO:0000313" key="2">
    <source>
        <dbReference type="Proteomes" id="UP000800040"/>
    </source>
</evidence>
<organism evidence="1 2">
    <name type="scientific">Decorospora gaudefroyi</name>
    <dbReference type="NCBI Taxonomy" id="184978"/>
    <lineage>
        <taxon>Eukaryota</taxon>
        <taxon>Fungi</taxon>
        <taxon>Dikarya</taxon>
        <taxon>Ascomycota</taxon>
        <taxon>Pezizomycotina</taxon>
        <taxon>Dothideomycetes</taxon>
        <taxon>Pleosporomycetidae</taxon>
        <taxon>Pleosporales</taxon>
        <taxon>Pleosporineae</taxon>
        <taxon>Pleosporaceae</taxon>
        <taxon>Decorospora</taxon>
    </lineage>
</organism>
<dbReference type="EMBL" id="ML975247">
    <property type="protein sequence ID" value="KAF1839052.1"/>
    <property type="molecule type" value="Genomic_DNA"/>
</dbReference>
<dbReference type="Proteomes" id="UP000800040">
    <property type="component" value="Unassembled WGS sequence"/>
</dbReference>
<reference evidence="1" key="1">
    <citation type="submission" date="2020-01" db="EMBL/GenBank/DDBJ databases">
        <authorList>
            <consortium name="DOE Joint Genome Institute"/>
            <person name="Haridas S."/>
            <person name="Albert R."/>
            <person name="Binder M."/>
            <person name="Bloem J."/>
            <person name="Labutti K."/>
            <person name="Salamov A."/>
            <person name="Andreopoulos B."/>
            <person name="Baker S.E."/>
            <person name="Barry K."/>
            <person name="Bills G."/>
            <person name="Bluhm B.H."/>
            <person name="Cannon C."/>
            <person name="Castanera R."/>
            <person name="Culley D.E."/>
            <person name="Daum C."/>
            <person name="Ezra D."/>
            <person name="Gonzalez J.B."/>
            <person name="Henrissat B."/>
            <person name="Kuo A."/>
            <person name="Liang C."/>
            <person name="Lipzen A."/>
            <person name="Lutzoni F."/>
            <person name="Magnuson J."/>
            <person name="Mondo S."/>
            <person name="Nolan M."/>
            <person name="Ohm R."/>
            <person name="Pangilinan J."/>
            <person name="Park H.-J."/>
            <person name="Ramirez L."/>
            <person name="Alfaro M."/>
            <person name="Sun H."/>
            <person name="Tritt A."/>
            <person name="Yoshinaga Y."/>
            <person name="Zwiers L.-H."/>
            <person name="Turgeon B.G."/>
            <person name="Goodwin S.B."/>
            <person name="Spatafora J.W."/>
            <person name="Crous P.W."/>
            <person name="Grigoriev I.V."/>
        </authorList>
    </citation>
    <scope>NUCLEOTIDE SEQUENCE</scope>
    <source>
        <strain evidence="1">P77</strain>
    </source>
</reference>
<dbReference type="AlphaFoldDB" id="A0A6A5KS78"/>
<accession>A0A6A5KS78</accession>